<dbReference type="Proteomes" id="UP000002513">
    <property type="component" value="Chromosome"/>
</dbReference>
<protein>
    <submittedName>
        <fullName evidence="2">Lin2896 protein</fullName>
    </submittedName>
</protein>
<evidence type="ECO:0000313" key="2">
    <source>
        <dbReference type="EMBL" id="CAC98122.1"/>
    </source>
</evidence>
<gene>
    <name evidence="2" type="ordered locus">lin2896</name>
</gene>
<feature type="transmembrane region" description="Helical" evidence="1">
    <location>
        <begin position="12"/>
        <end position="30"/>
    </location>
</feature>
<proteinExistence type="predicted"/>
<name>Q926Z3_LISIN</name>
<dbReference type="PIR" id="AB1794">
    <property type="entry name" value="AB1794"/>
</dbReference>
<keyword evidence="1" id="KW-1133">Transmembrane helix</keyword>
<keyword evidence="1" id="KW-0472">Membrane</keyword>
<dbReference type="STRING" id="272626.gene:17567283"/>
<dbReference type="EMBL" id="AL596173">
    <property type="protein sequence ID" value="CAC98122.1"/>
    <property type="molecule type" value="Genomic_DNA"/>
</dbReference>
<keyword evidence="1" id="KW-0812">Transmembrane</keyword>
<organism evidence="2 3">
    <name type="scientific">Listeria innocua serovar 6a (strain ATCC BAA-680 / CLIP 11262)</name>
    <dbReference type="NCBI Taxonomy" id="272626"/>
    <lineage>
        <taxon>Bacteria</taxon>
        <taxon>Bacillati</taxon>
        <taxon>Bacillota</taxon>
        <taxon>Bacilli</taxon>
        <taxon>Bacillales</taxon>
        <taxon>Listeriaceae</taxon>
        <taxon>Listeria</taxon>
    </lineage>
</organism>
<dbReference type="KEGG" id="lin:lin2896"/>
<dbReference type="AlphaFoldDB" id="Q926Z3"/>
<feature type="transmembrane region" description="Helical" evidence="1">
    <location>
        <begin position="50"/>
        <end position="69"/>
    </location>
</feature>
<evidence type="ECO:0000313" key="3">
    <source>
        <dbReference type="Proteomes" id="UP000002513"/>
    </source>
</evidence>
<dbReference type="eggNOG" id="ENOG5033EBX">
    <property type="taxonomic scope" value="Bacteria"/>
</dbReference>
<dbReference type="HOGENOM" id="CLU_1946186_0_0_9"/>
<evidence type="ECO:0000256" key="1">
    <source>
        <dbReference type="SAM" id="Phobius"/>
    </source>
</evidence>
<reference evidence="2 3" key="1">
    <citation type="journal article" date="2001" name="Science">
        <title>Comparative genomics of Listeria species.</title>
        <authorList>
            <person name="Glaser P."/>
            <person name="Frangeul L."/>
            <person name="Buchrieser C."/>
            <person name="Rusniok C."/>
            <person name="Amend A."/>
            <person name="Baquero F."/>
            <person name="Berche P."/>
            <person name="Bloecker H."/>
            <person name="Brandt P."/>
            <person name="Chakraborty T."/>
            <person name="Charbit A."/>
            <person name="Chetouani F."/>
            <person name="Couve E."/>
            <person name="de Daruvar A."/>
            <person name="Dehoux P."/>
            <person name="Domann E."/>
            <person name="Dominguez-Bernal G."/>
            <person name="Duchaud E."/>
            <person name="Durant L."/>
            <person name="Dussurget O."/>
            <person name="Entian K.-D."/>
            <person name="Fsihi H."/>
            <person name="Garcia-del Portillo F."/>
            <person name="Garrido P."/>
            <person name="Gautier L."/>
            <person name="Goebel W."/>
            <person name="Gomez-Lopez N."/>
            <person name="Hain T."/>
            <person name="Hauf J."/>
            <person name="Jackson D."/>
            <person name="Jones L.-M."/>
            <person name="Kaerst U."/>
            <person name="Kreft J."/>
            <person name="Kuhn M."/>
            <person name="Kunst F."/>
            <person name="Kurapkat G."/>
            <person name="Madueno E."/>
            <person name="Maitournam A."/>
            <person name="Mata Vicente J."/>
            <person name="Ng E."/>
            <person name="Nedjari H."/>
            <person name="Nordsiek G."/>
            <person name="Novella S."/>
            <person name="de Pablos B."/>
            <person name="Perez-Diaz J.-C."/>
            <person name="Purcell R."/>
            <person name="Remmel B."/>
            <person name="Rose M."/>
            <person name="Schlueter T."/>
            <person name="Simoes N."/>
            <person name="Tierrez A."/>
            <person name="Vazquez-Boland J.-A."/>
            <person name="Voss H."/>
            <person name="Wehland J."/>
            <person name="Cossart P."/>
        </authorList>
    </citation>
    <scope>NUCLEOTIDE SEQUENCE [LARGE SCALE GENOMIC DNA]</scope>
    <source>
        <strain evidence="3">ATCC BAA-680 / CLIP 11262</strain>
    </source>
</reference>
<sequence length="129" mass="14700">MNFNLFVRSGFIGLILLFVIQVLGAVRGLLIQSGFMDGSVNQSLLGTKLIIVPIIFFTISIVFFLLWFYKDYQTNKKKVDFLVKEIDFFMLIKPTLHTIRNVASNAFKERTYCLSGKCKPVCLFDIASS</sequence>
<accession>Q926Z3</accession>